<dbReference type="SMART" id="SM00487">
    <property type="entry name" value="DEXDc"/>
    <property type="match status" value="1"/>
</dbReference>
<dbReference type="InterPro" id="IPR011011">
    <property type="entry name" value="Znf_FYVE_PHD"/>
</dbReference>
<feature type="compositionally biased region" description="Low complexity" evidence="6">
    <location>
        <begin position="239"/>
        <end position="248"/>
    </location>
</feature>
<feature type="region of interest" description="Disordered" evidence="6">
    <location>
        <begin position="476"/>
        <end position="583"/>
    </location>
</feature>
<dbReference type="Pfam" id="PF21325">
    <property type="entry name" value="SHPRH_helical-1st"/>
    <property type="match status" value="1"/>
</dbReference>
<evidence type="ECO:0000256" key="1">
    <source>
        <dbReference type="ARBA" id="ARBA00008438"/>
    </source>
</evidence>
<evidence type="ECO:0000256" key="4">
    <source>
        <dbReference type="ARBA" id="ARBA00022833"/>
    </source>
</evidence>
<dbReference type="InterPro" id="IPR001965">
    <property type="entry name" value="Znf_PHD"/>
</dbReference>
<dbReference type="PROSITE" id="PS50089">
    <property type="entry name" value="ZF_RING_2"/>
    <property type="match status" value="1"/>
</dbReference>
<dbReference type="InterPro" id="IPR013083">
    <property type="entry name" value="Znf_RING/FYVE/PHD"/>
</dbReference>
<keyword evidence="10" id="KW-1185">Reference proteome</keyword>
<keyword evidence="3 5" id="KW-0863">Zinc-finger</keyword>
<evidence type="ECO:0000259" key="8">
    <source>
        <dbReference type="PROSITE" id="PS50089"/>
    </source>
</evidence>
<feature type="region of interest" description="Disordered" evidence="6">
    <location>
        <begin position="1093"/>
        <end position="1114"/>
    </location>
</feature>
<dbReference type="InterPro" id="IPR019787">
    <property type="entry name" value="Znf_PHD-finger"/>
</dbReference>
<evidence type="ECO:0000313" key="10">
    <source>
        <dbReference type="Proteomes" id="UP001445335"/>
    </source>
</evidence>
<protein>
    <recommendedName>
        <fullName evidence="11">RING-type domain-containing protein</fullName>
    </recommendedName>
</protein>
<dbReference type="InterPro" id="IPR018957">
    <property type="entry name" value="Znf_C3HC4_RING-type"/>
</dbReference>
<evidence type="ECO:0008006" key="11">
    <source>
        <dbReference type="Google" id="ProtNLM"/>
    </source>
</evidence>
<dbReference type="SUPFAM" id="SSF57850">
    <property type="entry name" value="RING/U-box"/>
    <property type="match status" value="1"/>
</dbReference>
<name>A0AAW1SD29_9CHLO</name>
<dbReference type="InterPro" id="IPR000330">
    <property type="entry name" value="SNF2_N"/>
</dbReference>
<feature type="domain" description="RING-type" evidence="8">
    <location>
        <begin position="1517"/>
        <end position="1566"/>
    </location>
</feature>
<evidence type="ECO:0000256" key="3">
    <source>
        <dbReference type="ARBA" id="ARBA00022771"/>
    </source>
</evidence>
<feature type="compositionally biased region" description="Polar residues" evidence="6">
    <location>
        <begin position="546"/>
        <end position="560"/>
    </location>
</feature>
<dbReference type="PANTHER" id="PTHR45865:SF1">
    <property type="entry name" value="E3 UBIQUITIN-PROTEIN LIGASE SHPRH"/>
    <property type="match status" value="1"/>
</dbReference>
<proteinExistence type="inferred from homology"/>
<dbReference type="InterPro" id="IPR038718">
    <property type="entry name" value="SNF2-like_sf"/>
</dbReference>
<dbReference type="InterPro" id="IPR014001">
    <property type="entry name" value="Helicase_ATP-bd"/>
</dbReference>
<dbReference type="InterPro" id="IPR048686">
    <property type="entry name" value="SHPRH_helical_1st"/>
</dbReference>
<dbReference type="PANTHER" id="PTHR45865">
    <property type="entry name" value="E3 UBIQUITIN-PROTEIN LIGASE SHPRH FAMILY MEMBER"/>
    <property type="match status" value="1"/>
</dbReference>
<dbReference type="SUPFAM" id="SSF57903">
    <property type="entry name" value="FYVE/PHD zinc finger"/>
    <property type="match status" value="1"/>
</dbReference>
<dbReference type="SMART" id="SM00249">
    <property type="entry name" value="PHD"/>
    <property type="match status" value="2"/>
</dbReference>
<dbReference type="GO" id="GO:0008270">
    <property type="term" value="F:zinc ion binding"/>
    <property type="evidence" value="ECO:0007669"/>
    <property type="project" value="UniProtKB-KW"/>
</dbReference>
<dbReference type="Pfam" id="PF00176">
    <property type="entry name" value="SNF2-rel_dom"/>
    <property type="match status" value="1"/>
</dbReference>
<dbReference type="Gene3D" id="3.30.40.10">
    <property type="entry name" value="Zinc/RING finger domain, C3HC4 (zinc finger)"/>
    <property type="match status" value="2"/>
</dbReference>
<evidence type="ECO:0000256" key="6">
    <source>
        <dbReference type="SAM" id="MobiDB-lite"/>
    </source>
</evidence>
<dbReference type="SMART" id="SM00184">
    <property type="entry name" value="RING"/>
    <property type="match status" value="1"/>
</dbReference>
<gene>
    <name evidence="9" type="ORF">WJX81_006007</name>
</gene>
<comment type="caution">
    <text evidence="9">The sequence shown here is derived from an EMBL/GenBank/DDBJ whole genome shotgun (WGS) entry which is preliminary data.</text>
</comment>
<dbReference type="InterPro" id="IPR052583">
    <property type="entry name" value="ATP-helicase/E3_Ub-Ligase"/>
</dbReference>
<organism evidence="9 10">
    <name type="scientific">Elliptochloris bilobata</name>
    <dbReference type="NCBI Taxonomy" id="381761"/>
    <lineage>
        <taxon>Eukaryota</taxon>
        <taxon>Viridiplantae</taxon>
        <taxon>Chlorophyta</taxon>
        <taxon>core chlorophytes</taxon>
        <taxon>Trebouxiophyceae</taxon>
        <taxon>Trebouxiophyceae incertae sedis</taxon>
        <taxon>Elliptochloris clade</taxon>
        <taxon>Elliptochloris</taxon>
    </lineage>
</organism>
<reference evidence="9 10" key="1">
    <citation type="journal article" date="2024" name="Nat. Commun.">
        <title>Phylogenomics reveals the evolutionary origins of lichenization in chlorophyte algae.</title>
        <authorList>
            <person name="Puginier C."/>
            <person name="Libourel C."/>
            <person name="Otte J."/>
            <person name="Skaloud P."/>
            <person name="Haon M."/>
            <person name="Grisel S."/>
            <person name="Petersen M."/>
            <person name="Berrin J.G."/>
            <person name="Delaux P.M."/>
            <person name="Dal Grande F."/>
            <person name="Keller J."/>
        </authorList>
    </citation>
    <scope>NUCLEOTIDE SEQUENCE [LARGE SCALE GENOMIC DNA]</scope>
    <source>
        <strain evidence="9 10">SAG 245.80</strain>
    </source>
</reference>
<dbReference type="SUPFAM" id="SSF52540">
    <property type="entry name" value="P-loop containing nucleoside triphosphate hydrolases"/>
    <property type="match status" value="1"/>
</dbReference>
<dbReference type="Pfam" id="PF00097">
    <property type="entry name" value="zf-C3HC4"/>
    <property type="match status" value="1"/>
</dbReference>
<accession>A0AAW1SD29</accession>
<sequence>MPGAQRRRCAMHIEDEVVPRKRRGKKGAAKDPMAARLGAVSVTSGSSAAPTTEMSDIKGKPIATGIVFEMIACAGPVQPTNTSRTASKIVGDWEDLTKDNGAPADSGDATQLTPMAIDAPTLLVDLSTAEPSVVLATLSLEHLGGESTAPALCGPGGRLRLALCRGGAADGSAGVGMLLAEDASGHCVPCGAFAVPPRAVDALAALQRDGRITLQLQPPGEGPPGTSGRTAANGELGHAAPGGSADAPAASAVARLDVALTAHALSEEPEDPADVRQRQWNVHLLALLAWLSPQHTAAAFCPARQSQERRSLDVLRGGRGGPLSALQPAPPRSPRSPRIPRSPRSPMSPAGEGGFDAAEIYAAARPSASAPELQGDLPALQPTLRPYQRRAAAWMVARERGELGQPAEDVVHPLWRQLRDAAGRIAYLNPFTGRVAARRFEAPAPVRGGILADEMGLGKTVEVLACLLAHRFPGPRTPSALEPSGPSADVRKAADGIKGEEEPKAEGEALQRSPEGPAAGTRKRPRARTVAEEGDSDASDGKDSVSQRGRGSSAAVISSSGDEEEGVRSSPPSSDEDDEEEGRVDCVCGVTNADPRVRDYVGLWVQCDACGAWLHGTCIGFPRRAPPGEYECGRCAAERTGARVTADCGATLIVCPASILRQWHDEIRRHTHAGALRVVVYEGQEAPAGGRSGGRRAAVAAADLAAADVVLTTYDALRRDVHRGADGGEARALRRRKRYQALPTPLTRLRWWRVCLDEAQMVESSTAKAAEMAARLDAVHRWAVTGTPLSRGLEDLFGLFFFLRAAPLDQRAWWLRVCQRPFEDGCPAGRARLMAALRPGGGGLMWRTAKADVAAELGLPPQHARLARLALSAIERHFYTRQHQACAASARAMLPARLLAAAAAGGPTGAPPAPESAQRRLTPREEKQLLLPLLRLRQACCHPQVGAGGLKALAAAKAPMTMDEILEVLTGRARVEAEDAQRVLLAALNGLAGLMLLEGDPKLAVATYRQALAEGEANKALVRVDPLQRLHTLTNLAELLGPDGGGKLGVPRTLRDSELLSEAARIREEYMVQWVAKLAAAERDYRETLAAVRRTPAGPSEDPASKPSSAPIGRGFRAAAGARRGAAAAAGSGIGLRNQGATDAAVAAAVAALEADDTDAWYLDALDLVMAHSADRGDRSAEAIRDHLRLRDQYNRKANQNASSLARRFAGAAGLKLLLFEELDALAAARVAALSGLEALAIEVASAPDALVEQAATCGRCRAELGEAGRVCAHCRLDERWLAWELRLFSLQSRALAAGAAVSAEDALRQAQAQTLRRVGRGGLHEEGGEGGGAVADPTVFGVGGREEVRREVGGVDLVHHPSEAEQILRLLPAQLRALRSLPPAAAARRDSVLAASKPALERLETERRLFVRGRSLALAQRFLLYAHDELAMAALRMRVRAPCEAVKPHEAHFKLHAEEVPVKNKELTTERIMAEADLKKQLGTLRYLQGLNAARQRVAAAEKGGEGAGEVVVELCPVCQEALGAELAMLPCGHQLCVRCQMALIDRLSSNLPRSQRRVLCPTCRTRTLVADIAYVDAGCTPVDGSAGSSSGAAANADAVAAEEAEERIVVRGSYGIKVSQALTRL</sequence>
<feature type="region of interest" description="Disordered" evidence="6">
    <location>
        <begin position="214"/>
        <end position="248"/>
    </location>
</feature>
<dbReference type="InterPro" id="IPR027417">
    <property type="entry name" value="P-loop_NTPase"/>
</dbReference>
<evidence type="ECO:0000256" key="5">
    <source>
        <dbReference type="PROSITE-ProRule" id="PRU00175"/>
    </source>
</evidence>
<dbReference type="InterPro" id="IPR001841">
    <property type="entry name" value="Znf_RING"/>
</dbReference>
<keyword evidence="4" id="KW-0862">Zinc</keyword>
<feature type="region of interest" description="Disordered" evidence="6">
    <location>
        <begin position="314"/>
        <end position="354"/>
    </location>
</feature>
<dbReference type="PROSITE" id="PS50016">
    <property type="entry name" value="ZF_PHD_2"/>
    <property type="match status" value="1"/>
</dbReference>
<evidence type="ECO:0000259" key="7">
    <source>
        <dbReference type="PROSITE" id="PS50016"/>
    </source>
</evidence>
<evidence type="ECO:0000313" key="9">
    <source>
        <dbReference type="EMBL" id="KAK9844148.1"/>
    </source>
</evidence>
<evidence type="ECO:0000256" key="2">
    <source>
        <dbReference type="ARBA" id="ARBA00022723"/>
    </source>
</evidence>
<keyword evidence="2" id="KW-0479">Metal-binding</keyword>
<dbReference type="Gene3D" id="3.40.50.10810">
    <property type="entry name" value="Tandem AAA-ATPase domain"/>
    <property type="match status" value="2"/>
</dbReference>
<dbReference type="Proteomes" id="UP001445335">
    <property type="component" value="Unassembled WGS sequence"/>
</dbReference>
<feature type="domain" description="PHD-type" evidence="7">
    <location>
        <begin position="583"/>
        <end position="638"/>
    </location>
</feature>
<comment type="similarity">
    <text evidence="1">Belongs to the SNF2/RAD54 helicase family. RAD16 subfamily.</text>
</comment>
<dbReference type="PROSITE" id="PS01359">
    <property type="entry name" value="ZF_PHD_1"/>
    <property type="match status" value="1"/>
</dbReference>
<feature type="compositionally biased region" description="Basic and acidic residues" evidence="6">
    <location>
        <begin position="489"/>
        <end position="509"/>
    </location>
</feature>
<dbReference type="InterPro" id="IPR019786">
    <property type="entry name" value="Zinc_finger_PHD-type_CS"/>
</dbReference>
<dbReference type="GO" id="GO:0005524">
    <property type="term" value="F:ATP binding"/>
    <property type="evidence" value="ECO:0007669"/>
    <property type="project" value="InterPro"/>
</dbReference>
<dbReference type="EMBL" id="JALJOU010000004">
    <property type="protein sequence ID" value="KAK9844148.1"/>
    <property type="molecule type" value="Genomic_DNA"/>
</dbReference>